<keyword evidence="2" id="KW-0479">Metal-binding</keyword>
<dbReference type="EMBL" id="SMFX01000001">
    <property type="protein sequence ID" value="TCK16937.1"/>
    <property type="molecule type" value="Genomic_DNA"/>
</dbReference>
<dbReference type="OrthoDB" id="9780903at2"/>
<comment type="caution">
    <text evidence="6">The sequence shown here is derived from an EMBL/GenBank/DDBJ whole genome shotgun (WGS) entry which is preliminary data.</text>
</comment>
<evidence type="ECO:0000313" key="7">
    <source>
        <dbReference type="Proteomes" id="UP000295707"/>
    </source>
</evidence>
<sequence length="291" mass="31850">MNTPIHEQNLQARKLSRVIKGMPATDGAGVELTRVIGQAALPMLDPFLLLDAFRSDKPEDYIAGFPPHPHRGFETVTYLLAGRMRHKDNAGHEGVIESGGIQWMTAGKGIVHSEMPEQENGMLEGFQLWINLPAGHKMDPPRYQEHPANEIPQETRQGGVELRVIAGMTSQGTTGAVIQPLTEALYLDIRVPAGQQFVESLPSSHNAFIYMIEGQTNVADENGQATQLVRDDLCVLGEGDAIKLNTGKSEARFLLVAGKPLGEPVARGGPFVMNTRSEVQQAFEDYEQGKF</sequence>
<dbReference type="AlphaFoldDB" id="A0A4R1H5E4"/>
<reference evidence="6 7" key="1">
    <citation type="submission" date="2019-03" db="EMBL/GenBank/DDBJ databases">
        <title>Genomic Encyclopedia of Type Strains, Phase IV (KMG-IV): sequencing the most valuable type-strain genomes for metagenomic binning, comparative biology and taxonomic classification.</title>
        <authorList>
            <person name="Goeker M."/>
        </authorList>
    </citation>
    <scope>NUCLEOTIDE SEQUENCE [LARGE SCALE GENOMIC DNA]</scope>
    <source>
        <strain evidence="6 7">DSM 19610</strain>
    </source>
</reference>
<evidence type="ECO:0000256" key="3">
    <source>
        <dbReference type="RuleBase" id="RU003457"/>
    </source>
</evidence>
<dbReference type="CDD" id="cd02247">
    <property type="entry name" value="cupin_pirin_C"/>
    <property type="match status" value="1"/>
</dbReference>
<evidence type="ECO:0000313" key="6">
    <source>
        <dbReference type="EMBL" id="TCK16937.1"/>
    </source>
</evidence>
<dbReference type="Proteomes" id="UP000295707">
    <property type="component" value="Unassembled WGS sequence"/>
</dbReference>
<organism evidence="6 7">
    <name type="scientific">Thiogranum longum</name>
    <dbReference type="NCBI Taxonomy" id="1537524"/>
    <lineage>
        <taxon>Bacteria</taxon>
        <taxon>Pseudomonadati</taxon>
        <taxon>Pseudomonadota</taxon>
        <taxon>Gammaproteobacteria</taxon>
        <taxon>Chromatiales</taxon>
        <taxon>Ectothiorhodospiraceae</taxon>
        <taxon>Thiogranum</taxon>
    </lineage>
</organism>
<feature type="domain" description="Pirin C-terminal" evidence="5">
    <location>
        <begin position="186"/>
        <end position="291"/>
    </location>
</feature>
<dbReference type="InterPro" id="IPR012093">
    <property type="entry name" value="Pirin"/>
</dbReference>
<feature type="binding site" evidence="2">
    <location>
        <position position="114"/>
    </location>
    <ligand>
        <name>Fe cation</name>
        <dbReference type="ChEBI" id="CHEBI:24875"/>
    </ligand>
</feature>
<dbReference type="Pfam" id="PF05726">
    <property type="entry name" value="Pirin_C"/>
    <property type="match status" value="1"/>
</dbReference>
<dbReference type="InterPro" id="IPR003829">
    <property type="entry name" value="Pirin_N_dom"/>
</dbReference>
<accession>A0A4R1H5E4</accession>
<dbReference type="Gene3D" id="2.60.120.10">
    <property type="entry name" value="Jelly Rolls"/>
    <property type="match status" value="2"/>
</dbReference>
<dbReference type="CDD" id="cd02909">
    <property type="entry name" value="cupin_pirin_N"/>
    <property type="match status" value="1"/>
</dbReference>
<dbReference type="PIRSF" id="PIRSF006232">
    <property type="entry name" value="Pirin"/>
    <property type="match status" value="1"/>
</dbReference>
<evidence type="ECO:0008006" key="8">
    <source>
        <dbReference type="Google" id="ProtNLM"/>
    </source>
</evidence>
<evidence type="ECO:0000259" key="4">
    <source>
        <dbReference type="Pfam" id="PF02678"/>
    </source>
</evidence>
<feature type="domain" description="Pirin N-terminal" evidence="4">
    <location>
        <begin position="30"/>
        <end position="130"/>
    </location>
</feature>
<dbReference type="SUPFAM" id="SSF51182">
    <property type="entry name" value="RmlC-like cupins"/>
    <property type="match status" value="1"/>
</dbReference>
<comment type="cofactor">
    <cofactor evidence="2">
        <name>Fe cation</name>
        <dbReference type="ChEBI" id="CHEBI:24875"/>
    </cofactor>
    <text evidence="2">Binds 1 Fe cation per subunit.</text>
</comment>
<dbReference type="InterPro" id="IPR014710">
    <property type="entry name" value="RmlC-like_jellyroll"/>
</dbReference>
<dbReference type="InterPro" id="IPR008778">
    <property type="entry name" value="Pirin_C_dom"/>
</dbReference>
<feature type="binding site" evidence="2">
    <location>
        <position position="70"/>
    </location>
    <ligand>
        <name>Fe cation</name>
        <dbReference type="ChEBI" id="CHEBI:24875"/>
    </ligand>
</feature>
<dbReference type="GO" id="GO:0046872">
    <property type="term" value="F:metal ion binding"/>
    <property type="evidence" value="ECO:0007669"/>
    <property type="project" value="UniProtKB-KW"/>
</dbReference>
<dbReference type="PANTHER" id="PTHR13903">
    <property type="entry name" value="PIRIN-RELATED"/>
    <property type="match status" value="1"/>
</dbReference>
<proteinExistence type="inferred from homology"/>
<name>A0A4R1H5E4_9GAMM</name>
<comment type="similarity">
    <text evidence="1 3">Belongs to the pirin family.</text>
</comment>
<keyword evidence="7" id="KW-1185">Reference proteome</keyword>
<evidence type="ECO:0000256" key="1">
    <source>
        <dbReference type="ARBA" id="ARBA00008416"/>
    </source>
</evidence>
<gene>
    <name evidence="6" type="ORF">DFR30_0156</name>
</gene>
<dbReference type="RefSeq" id="WP_132970863.1">
    <property type="nucleotide sequence ID" value="NZ_SMFX01000001.1"/>
</dbReference>
<dbReference type="PANTHER" id="PTHR13903:SF8">
    <property type="entry name" value="PIRIN"/>
    <property type="match status" value="1"/>
</dbReference>
<feature type="binding site" evidence="2">
    <location>
        <position position="112"/>
    </location>
    <ligand>
        <name>Fe cation</name>
        <dbReference type="ChEBI" id="CHEBI:24875"/>
    </ligand>
</feature>
<feature type="binding site" evidence="2">
    <location>
        <position position="68"/>
    </location>
    <ligand>
        <name>Fe cation</name>
        <dbReference type="ChEBI" id="CHEBI:24875"/>
    </ligand>
</feature>
<evidence type="ECO:0000259" key="5">
    <source>
        <dbReference type="Pfam" id="PF05726"/>
    </source>
</evidence>
<protein>
    <recommendedName>
        <fullName evidence="8">Pirin</fullName>
    </recommendedName>
</protein>
<dbReference type="InterPro" id="IPR011051">
    <property type="entry name" value="RmlC_Cupin_sf"/>
</dbReference>
<dbReference type="Pfam" id="PF02678">
    <property type="entry name" value="Pirin"/>
    <property type="match status" value="1"/>
</dbReference>
<keyword evidence="2" id="KW-0408">Iron</keyword>
<evidence type="ECO:0000256" key="2">
    <source>
        <dbReference type="PIRSR" id="PIRSR006232-1"/>
    </source>
</evidence>